<sequence>MVNTNFYVELWTDGACKGNPGIGGWGVFLRWPDGSEDKFYGGENNTTNNRMELLAVINALKSINYYEYNNVKLYTDSQYVMNGITKWIDNWKKRGWRTSSGGMVKNKDLWEILHALVNFYNISWNWIKGHSSNYGNNIADELANLGVESVRSKDV</sequence>
<evidence type="ECO:0000256" key="3">
    <source>
        <dbReference type="ARBA" id="ARBA00011245"/>
    </source>
</evidence>
<keyword evidence="8 10" id="KW-0378">Hydrolase</keyword>
<comment type="subcellular location">
    <subcellularLocation>
        <location evidence="10">Cytoplasm</location>
    </subcellularLocation>
</comment>
<dbReference type="InterPro" id="IPR022892">
    <property type="entry name" value="RNaseHI"/>
</dbReference>
<evidence type="ECO:0000256" key="5">
    <source>
        <dbReference type="ARBA" id="ARBA00022722"/>
    </source>
</evidence>
<feature type="binding site" evidence="10">
    <location>
        <position position="13"/>
    </location>
    <ligand>
        <name>Mg(2+)</name>
        <dbReference type="ChEBI" id="CHEBI:18420"/>
        <label>2</label>
    </ligand>
</feature>
<dbReference type="InterPro" id="IPR012337">
    <property type="entry name" value="RNaseH-like_sf"/>
</dbReference>
<keyword evidence="13" id="KW-1185">Reference proteome</keyword>
<evidence type="ECO:0000256" key="6">
    <source>
        <dbReference type="ARBA" id="ARBA00022723"/>
    </source>
</evidence>
<feature type="binding site" evidence="10">
    <location>
        <position position="76"/>
    </location>
    <ligand>
        <name>Mg(2+)</name>
        <dbReference type="ChEBI" id="CHEBI:18420"/>
        <label>1</label>
    </ligand>
</feature>
<dbReference type="Proteomes" id="UP000011547">
    <property type="component" value="Chromosome"/>
</dbReference>
<evidence type="ECO:0000313" key="12">
    <source>
        <dbReference type="EMBL" id="AGF47143.1"/>
    </source>
</evidence>
<keyword evidence="6 10" id="KW-0479">Metal-binding</keyword>
<evidence type="ECO:0000256" key="8">
    <source>
        <dbReference type="ARBA" id="ARBA00022801"/>
    </source>
</evidence>
<comment type="subunit">
    <text evidence="3 10">Monomer.</text>
</comment>
<dbReference type="KEGG" id="kde:CDSE_0017"/>
<dbReference type="GO" id="GO:0004523">
    <property type="term" value="F:RNA-DNA hybrid ribonuclease activity"/>
    <property type="evidence" value="ECO:0007669"/>
    <property type="project" value="UniProtKB-UniRule"/>
</dbReference>
<feature type="binding site" evidence="10">
    <location>
        <position position="140"/>
    </location>
    <ligand>
        <name>Mg(2+)</name>
        <dbReference type="ChEBI" id="CHEBI:18420"/>
        <label>2</label>
    </ligand>
</feature>
<comment type="similarity">
    <text evidence="2 10">Belongs to the RNase H family.</text>
</comment>
<evidence type="ECO:0000256" key="1">
    <source>
        <dbReference type="ARBA" id="ARBA00000077"/>
    </source>
</evidence>
<name>M1L313_9PROT</name>
<dbReference type="PATRIC" id="fig|1208919.3.peg.585"/>
<feature type="binding site" evidence="10">
    <location>
        <position position="52"/>
    </location>
    <ligand>
        <name>Mg(2+)</name>
        <dbReference type="ChEBI" id="CHEBI:18420"/>
        <label>1</label>
    </ligand>
</feature>
<evidence type="ECO:0000256" key="2">
    <source>
        <dbReference type="ARBA" id="ARBA00005300"/>
    </source>
</evidence>
<keyword evidence="10" id="KW-0963">Cytoplasm</keyword>
<dbReference type="EC" id="3.1.26.4" evidence="4 10"/>
<evidence type="ECO:0000256" key="4">
    <source>
        <dbReference type="ARBA" id="ARBA00012180"/>
    </source>
</evidence>
<accession>M1L313</accession>
<comment type="catalytic activity">
    <reaction evidence="1 10">
        <text>Endonucleolytic cleavage to 5'-phosphomonoester.</text>
        <dbReference type="EC" id="3.1.26.4"/>
    </reaction>
</comment>
<dbReference type="GO" id="GO:0005737">
    <property type="term" value="C:cytoplasm"/>
    <property type="evidence" value="ECO:0007669"/>
    <property type="project" value="UniProtKB-SubCell"/>
</dbReference>
<evidence type="ECO:0000259" key="11">
    <source>
        <dbReference type="PROSITE" id="PS50879"/>
    </source>
</evidence>
<evidence type="ECO:0000313" key="13">
    <source>
        <dbReference type="Proteomes" id="UP000011547"/>
    </source>
</evidence>
<dbReference type="SUPFAM" id="SSF53098">
    <property type="entry name" value="Ribonuclease H-like"/>
    <property type="match status" value="1"/>
</dbReference>
<evidence type="ECO:0000256" key="7">
    <source>
        <dbReference type="ARBA" id="ARBA00022759"/>
    </source>
</evidence>
<keyword evidence="7 10" id="KW-0255">Endonuclease</keyword>
<dbReference type="InterPro" id="IPR050092">
    <property type="entry name" value="RNase_H"/>
</dbReference>
<comment type="cofactor">
    <cofactor evidence="10">
        <name>Mg(2+)</name>
        <dbReference type="ChEBI" id="CHEBI:18420"/>
    </cofactor>
    <text evidence="10">Binds 1 Mg(2+) ion per subunit. May bind a second metal ion at a regulatory site, or after substrate binding.</text>
</comment>
<dbReference type="HAMAP" id="MF_00042">
    <property type="entry name" value="RNase_H"/>
    <property type="match status" value="1"/>
</dbReference>
<dbReference type="HOGENOM" id="CLU_030894_6_0_4"/>
<comment type="function">
    <text evidence="10">Endonuclease that specifically degrades the RNA of RNA-DNA hybrids.</text>
</comment>
<feature type="domain" description="RNase H type-1" evidence="11">
    <location>
        <begin position="4"/>
        <end position="148"/>
    </location>
</feature>
<dbReference type="OrthoDB" id="7845843at2"/>
<dbReference type="GO" id="GO:0000287">
    <property type="term" value="F:magnesium ion binding"/>
    <property type="evidence" value="ECO:0007669"/>
    <property type="project" value="UniProtKB-UniRule"/>
</dbReference>
<dbReference type="STRING" id="1208919.CDSE_0017"/>
<reference evidence="12 13" key="1">
    <citation type="journal article" date="2013" name="Genome Biol. Evol.">
        <title>Genome evolution and phylogenomic analysis of candidatus kinetoplastibacterium, the betaproteobacterial endosymbionts of strigomonas and angomonas.</title>
        <authorList>
            <person name="Alves J.M."/>
            <person name="Serrano M.G."/>
            <person name="Maia da Silva F."/>
            <person name="Voegtly L.J."/>
            <person name="Matveyev A.V."/>
            <person name="Teixeira M.M."/>
            <person name="Camargo E.P."/>
            <person name="Buck G.A."/>
        </authorList>
    </citation>
    <scope>NUCLEOTIDE SEQUENCE [LARGE SCALE GENOMIC DNA]</scope>
    <source>
        <strain evidence="12 13">TCC079E</strain>
    </source>
</reference>
<dbReference type="CDD" id="cd09278">
    <property type="entry name" value="RNase_HI_prokaryote_like"/>
    <property type="match status" value="1"/>
</dbReference>
<organism evidence="12 13">
    <name type="scientific">Candidatus Kinetoplastidibacterium desouzai TCC079E</name>
    <dbReference type="NCBI Taxonomy" id="1208919"/>
    <lineage>
        <taxon>Bacteria</taxon>
        <taxon>Pseudomonadati</taxon>
        <taxon>Pseudomonadota</taxon>
        <taxon>Betaproteobacteria</taxon>
        <taxon>Candidatus Kinetoplastidibacterium</taxon>
    </lineage>
</organism>
<dbReference type="InterPro" id="IPR002156">
    <property type="entry name" value="RNaseH_domain"/>
</dbReference>
<dbReference type="Pfam" id="PF00075">
    <property type="entry name" value="RNase_H"/>
    <property type="match status" value="1"/>
</dbReference>
<dbReference type="PANTHER" id="PTHR10642:SF26">
    <property type="entry name" value="RIBONUCLEASE H1"/>
    <property type="match status" value="1"/>
</dbReference>
<dbReference type="Gene3D" id="3.30.420.10">
    <property type="entry name" value="Ribonuclease H-like superfamily/Ribonuclease H"/>
    <property type="match status" value="1"/>
</dbReference>
<keyword evidence="9 10" id="KW-0460">Magnesium</keyword>
<dbReference type="PROSITE" id="PS50879">
    <property type="entry name" value="RNASE_H_1"/>
    <property type="match status" value="1"/>
</dbReference>
<dbReference type="GO" id="GO:0043137">
    <property type="term" value="P:DNA replication, removal of RNA primer"/>
    <property type="evidence" value="ECO:0007669"/>
    <property type="project" value="TreeGrafter"/>
</dbReference>
<dbReference type="GO" id="GO:0003676">
    <property type="term" value="F:nucleic acid binding"/>
    <property type="evidence" value="ECO:0007669"/>
    <property type="project" value="InterPro"/>
</dbReference>
<dbReference type="RefSeq" id="WP_015396554.1">
    <property type="nucleotide sequence ID" value="NC_020294.1"/>
</dbReference>
<dbReference type="EMBL" id="CP003803">
    <property type="protein sequence ID" value="AGF47143.1"/>
    <property type="molecule type" value="Genomic_DNA"/>
</dbReference>
<protein>
    <recommendedName>
        <fullName evidence="4 10">Ribonuclease H</fullName>
        <shortName evidence="10">RNase H</shortName>
        <ecNumber evidence="4 10">3.1.26.4</ecNumber>
    </recommendedName>
</protein>
<evidence type="ECO:0000256" key="9">
    <source>
        <dbReference type="ARBA" id="ARBA00022842"/>
    </source>
</evidence>
<dbReference type="AlphaFoldDB" id="M1L313"/>
<feature type="binding site" evidence="10">
    <location>
        <position position="13"/>
    </location>
    <ligand>
        <name>Mg(2+)</name>
        <dbReference type="ChEBI" id="CHEBI:18420"/>
        <label>1</label>
    </ligand>
</feature>
<proteinExistence type="inferred from homology"/>
<evidence type="ECO:0000256" key="10">
    <source>
        <dbReference type="HAMAP-Rule" id="MF_00042"/>
    </source>
</evidence>
<keyword evidence="5 10" id="KW-0540">Nuclease</keyword>
<dbReference type="PANTHER" id="PTHR10642">
    <property type="entry name" value="RIBONUCLEASE H1"/>
    <property type="match status" value="1"/>
</dbReference>
<gene>
    <name evidence="10" type="primary">rnhA</name>
    <name evidence="12" type="ORF">CDSE_0017</name>
</gene>
<dbReference type="InterPro" id="IPR036397">
    <property type="entry name" value="RNaseH_sf"/>
</dbReference>
<dbReference type="eggNOG" id="COG0328">
    <property type="taxonomic scope" value="Bacteria"/>
</dbReference>
<dbReference type="NCBIfam" id="NF001236">
    <property type="entry name" value="PRK00203.1"/>
    <property type="match status" value="1"/>
</dbReference>